<evidence type="ECO:0000313" key="5">
    <source>
        <dbReference type="Proteomes" id="UP000594261"/>
    </source>
</evidence>
<dbReference type="Gramene" id="QL02p005255:mrna">
    <property type="protein sequence ID" value="QL02p005255:mrna"/>
    <property type="gene ID" value="QL02p005255"/>
</dbReference>
<dbReference type="InterPro" id="IPR026058">
    <property type="entry name" value="LIPIN"/>
</dbReference>
<dbReference type="Pfam" id="PF04571">
    <property type="entry name" value="Lipin_N"/>
    <property type="match status" value="1"/>
</dbReference>
<gene>
    <name evidence="4" type="primary">LOC115974194</name>
</gene>
<dbReference type="Proteomes" id="UP000594261">
    <property type="component" value="Chromosome 2"/>
</dbReference>
<dbReference type="RefSeq" id="XP_030950301.1">
    <property type="nucleotide sequence ID" value="XM_031094441.1"/>
</dbReference>
<feature type="compositionally biased region" description="Low complexity" evidence="2">
    <location>
        <begin position="521"/>
        <end position="530"/>
    </location>
</feature>
<accession>A0A7N2KRT5</accession>
<dbReference type="InterPro" id="IPR013209">
    <property type="entry name" value="LNS2"/>
</dbReference>
<dbReference type="InterPro" id="IPR031315">
    <property type="entry name" value="LNS2/PITP"/>
</dbReference>
<reference evidence="4" key="2">
    <citation type="submission" date="2021-01" db="UniProtKB">
        <authorList>
            <consortium name="EnsemblPlants"/>
        </authorList>
    </citation>
    <scope>IDENTIFICATION</scope>
</reference>
<sequence length="1029" mass="114420">MYAVGRLGSYITKVSGPFHPFGGAVDIIVVEQQDGSFKSSPWYIRFGKFQGVLKSKEKVVNIGVNGVEANFHMYLDHKGEAYFLREVDVEEGEMVPFSLSSGDEIDGESKTKIDRRPLKSKSYNYENSVDKIDVRNGKVMTRSGSRRSRMFGLVFGRRSRKEEDGDAGAARADSLKRAEIAADLLEVRWSTNLGGNKSRKDKAEKDVQINDGKGQVNSSVDNNVENGMDQCVLHEETGSHNEQKGDISVSSFENTHSFVDETRTEVPCFGSPEQVTENSMADENVLEEKCETVSMVSRKIDGDIEHDENAKVQYSIQLEELPGKHIDEEQVLGDVLTGCGISQEESETDRAQSFIYCEASERFIVAMNGTSEQTSETMYLVSEEDGEVHINAEMLHPTTELASEDTVTLQVAEDDELQTETVEVPENHSQQLNPSHSCIHQCNVMDLEEPLTVPETYAQMVTPDQTLDPADKVESQTICTISSFSNSGHQVQDEEEKKDEELTSKFQSSLESIGDCLPPKSISTLSSASSEEGQFPFNDLEEFQISEVQHMESISPENVDKESASFSPDSHEIIEEVNGQVNENNESYSSSEKFVQENPWTDLEIEKSKVTSGPIIIPRSHKVSGMEVGRLVESLPNLWSHTENPDAHDVQCPLKHSLDSRCISLNSKMQGKDDSSCIRSDKDSQLAGEQLTAENTEISGEPINVLAIPAVGDPSKFGVSPGGSWGIWSSFLRRSRSRNGMQPATNDARVSGAENASESTTWRDGDKNVLKPKMVKRMLRAITPTSEQLASLNLKDGKNTVTFTFSTAMLGKQQVDARIFLWKWNTRIVISDVDGTITKSDVLGQFMPLVGVDWSQTGVAHLYSAIKENGYQLLFLSARAISQAYHTRQFLFNLKQDGKALPDGPVVISPDGLFPSLYREVIRRAPHEFKISCLEDIKALFPSDCNPFYAGFGNRDTDEFSYVKVGIPKGKIFIINPKGEVAVNRRVDTRSYSTLHALVNGMFPPMSSSEQEDFNSWNYWRLPPTVIDI</sequence>
<dbReference type="GO" id="GO:0008195">
    <property type="term" value="F:phosphatidate phosphatase activity"/>
    <property type="evidence" value="ECO:0007669"/>
    <property type="project" value="TreeGrafter"/>
</dbReference>
<dbReference type="OMA" id="IDQEKDM"/>
<keyword evidence="5" id="KW-1185">Reference proteome</keyword>
<feature type="domain" description="LNS2/PITP" evidence="3">
    <location>
        <begin position="828"/>
        <end position="984"/>
    </location>
</feature>
<organism evidence="4 5">
    <name type="scientific">Quercus lobata</name>
    <name type="common">Valley oak</name>
    <dbReference type="NCBI Taxonomy" id="97700"/>
    <lineage>
        <taxon>Eukaryota</taxon>
        <taxon>Viridiplantae</taxon>
        <taxon>Streptophyta</taxon>
        <taxon>Embryophyta</taxon>
        <taxon>Tracheophyta</taxon>
        <taxon>Spermatophyta</taxon>
        <taxon>Magnoliopsida</taxon>
        <taxon>eudicotyledons</taxon>
        <taxon>Gunneridae</taxon>
        <taxon>Pentapetalae</taxon>
        <taxon>rosids</taxon>
        <taxon>fabids</taxon>
        <taxon>Fagales</taxon>
        <taxon>Fagaceae</taxon>
        <taxon>Quercus</taxon>
    </lineage>
</organism>
<dbReference type="SUPFAM" id="SSF56784">
    <property type="entry name" value="HAD-like"/>
    <property type="match status" value="1"/>
</dbReference>
<dbReference type="PANTHER" id="PTHR12181:SF12">
    <property type="entry name" value="PHOSPHATIDATE PHOSPHATASE"/>
    <property type="match status" value="1"/>
</dbReference>
<feature type="region of interest" description="Disordered" evidence="2">
    <location>
        <begin position="509"/>
        <end position="533"/>
    </location>
</feature>
<dbReference type="Pfam" id="PF08235">
    <property type="entry name" value="LNS2"/>
    <property type="match status" value="1"/>
</dbReference>
<dbReference type="PANTHER" id="PTHR12181">
    <property type="entry name" value="LIPIN"/>
    <property type="match status" value="1"/>
</dbReference>
<dbReference type="InParanoid" id="A0A7N2KRT5"/>
<dbReference type="EnsemblPlants" id="QL02p005255:mrna">
    <property type="protein sequence ID" value="QL02p005255:mrna"/>
    <property type="gene ID" value="QL02p005255"/>
</dbReference>
<protein>
    <recommendedName>
        <fullName evidence="3">LNS2/PITP domain-containing protein</fullName>
    </recommendedName>
</protein>
<name>A0A7N2KRT5_QUELO</name>
<evidence type="ECO:0000256" key="1">
    <source>
        <dbReference type="ARBA" id="ARBA00005476"/>
    </source>
</evidence>
<proteinExistence type="inferred from homology"/>
<comment type="similarity">
    <text evidence="1">Belongs to the lipin family.</text>
</comment>
<evidence type="ECO:0000313" key="4">
    <source>
        <dbReference type="EnsemblPlants" id="QL02p005255:mrna"/>
    </source>
</evidence>
<evidence type="ECO:0000256" key="2">
    <source>
        <dbReference type="SAM" id="MobiDB-lite"/>
    </source>
</evidence>
<dbReference type="AlphaFoldDB" id="A0A7N2KRT5"/>
<dbReference type="SMART" id="SM00775">
    <property type="entry name" value="LNS2"/>
    <property type="match status" value="1"/>
</dbReference>
<dbReference type="InterPro" id="IPR036412">
    <property type="entry name" value="HAD-like_sf"/>
</dbReference>
<feature type="region of interest" description="Disordered" evidence="2">
    <location>
        <begin position="738"/>
        <end position="766"/>
    </location>
</feature>
<dbReference type="FunCoup" id="A0A7N2KRT5">
    <property type="interactions" value="2587"/>
</dbReference>
<dbReference type="InterPro" id="IPR007651">
    <property type="entry name" value="Lipin_N"/>
</dbReference>
<reference evidence="5" key="1">
    <citation type="journal article" date="2016" name="G3 (Bethesda)">
        <title>First Draft Assembly and Annotation of the Genome of a California Endemic Oak Quercus lobata Nee (Fagaceae).</title>
        <authorList>
            <person name="Sork V.L."/>
            <person name="Fitz-Gibbon S.T."/>
            <person name="Puiu D."/>
            <person name="Crepeau M."/>
            <person name="Gugger P.F."/>
            <person name="Sherman R."/>
            <person name="Stevens K."/>
            <person name="Langley C.H."/>
            <person name="Pellegrini M."/>
            <person name="Salzberg S.L."/>
        </authorList>
    </citation>
    <scope>NUCLEOTIDE SEQUENCE [LARGE SCALE GENOMIC DNA]</scope>
    <source>
        <strain evidence="5">cv. SW786</strain>
    </source>
</reference>
<evidence type="ECO:0000259" key="3">
    <source>
        <dbReference type="SMART" id="SM00775"/>
    </source>
</evidence>
<dbReference type="GeneID" id="115974194"/>